<dbReference type="GO" id="GO:0005743">
    <property type="term" value="C:mitochondrial inner membrane"/>
    <property type="evidence" value="ECO:0007669"/>
    <property type="project" value="UniProtKB-SubCell"/>
</dbReference>
<evidence type="ECO:0000256" key="16">
    <source>
        <dbReference type="ARBA" id="ARBA00049551"/>
    </source>
</evidence>
<evidence type="ECO:0000256" key="8">
    <source>
        <dbReference type="ARBA" id="ARBA00022967"/>
    </source>
</evidence>
<dbReference type="InterPro" id="IPR003945">
    <property type="entry name" value="NU5C-like"/>
</dbReference>
<keyword evidence="11" id="KW-0520">NAD</keyword>
<feature type="transmembrane region" description="Helical" evidence="17">
    <location>
        <begin position="453"/>
        <end position="474"/>
    </location>
</feature>
<dbReference type="PRINTS" id="PR01434">
    <property type="entry name" value="NADHDHGNASE5"/>
</dbReference>
<dbReference type="Pfam" id="PF00361">
    <property type="entry name" value="Proton_antipo_M"/>
    <property type="match status" value="1"/>
</dbReference>
<dbReference type="GO" id="GO:0008137">
    <property type="term" value="F:NADH dehydrogenase (ubiquinone) activity"/>
    <property type="evidence" value="ECO:0007669"/>
    <property type="project" value="UniProtKB-EC"/>
</dbReference>
<dbReference type="GO" id="GO:0042773">
    <property type="term" value="P:ATP synthesis coupled electron transport"/>
    <property type="evidence" value="ECO:0007669"/>
    <property type="project" value="InterPro"/>
</dbReference>
<evidence type="ECO:0000256" key="12">
    <source>
        <dbReference type="ARBA" id="ARBA00023075"/>
    </source>
</evidence>
<dbReference type="EC" id="7.1.1.2" evidence="2"/>
<evidence type="ECO:0000256" key="13">
    <source>
        <dbReference type="ARBA" id="ARBA00023128"/>
    </source>
</evidence>
<dbReference type="CTD" id="4540"/>
<feature type="transmembrane region" description="Helical" evidence="17">
    <location>
        <begin position="406"/>
        <end position="428"/>
    </location>
</feature>
<dbReference type="GO" id="GO:0015990">
    <property type="term" value="P:electron transport coupled proton transport"/>
    <property type="evidence" value="ECO:0007669"/>
    <property type="project" value="TreeGrafter"/>
</dbReference>
<feature type="transmembrane region" description="Helical" evidence="17">
    <location>
        <begin position="122"/>
        <end position="138"/>
    </location>
</feature>
<feature type="domain" description="NADH:quinone oxidoreductase/Mrp antiporter transmembrane" evidence="18">
    <location>
        <begin position="136"/>
        <end position="418"/>
    </location>
</feature>
<feature type="transmembrane region" description="Helical" evidence="17">
    <location>
        <begin position="12"/>
        <end position="29"/>
    </location>
</feature>
<dbReference type="PANTHER" id="PTHR42829:SF2">
    <property type="entry name" value="NADH-UBIQUINONE OXIDOREDUCTASE CHAIN 5"/>
    <property type="match status" value="1"/>
</dbReference>
<evidence type="ECO:0000256" key="2">
    <source>
        <dbReference type="ARBA" id="ARBA00012944"/>
    </source>
</evidence>
<dbReference type="GO" id="GO:0003954">
    <property type="term" value="F:NADH dehydrogenase activity"/>
    <property type="evidence" value="ECO:0007669"/>
    <property type="project" value="TreeGrafter"/>
</dbReference>
<evidence type="ECO:0000313" key="20">
    <source>
        <dbReference type="EMBL" id="BAJ08096.1"/>
    </source>
</evidence>
<feature type="transmembrane region" description="Helical" evidence="17">
    <location>
        <begin position="301"/>
        <end position="319"/>
    </location>
</feature>
<feature type="transmembrane region" description="Helical" evidence="17">
    <location>
        <begin position="212"/>
        <end position="233"/>
    </location>
</feature>
<feature type="transmembrane region" description="Helical" evidence="17">
    <location>
        <begin position="364"/>
        <end position="386"/>
    </location>
</feature>
<evidence type="ECO:0000256" key="9">
    <source>
        <dbReference type="ARBA" id="ARBA00022982"/>
    </source>
</evidence>
<comment type="catalytic activity">
    <reaction evidence="16">
        <text>a ubiquinone + NADH + 5 H(+)(in) = a ubiquinol + NAD(+) + 4 H(+)(out)</text>
        <dbReference type="Rhea" id="RHEA:29091"/>
        <dbReference type="Rhea" id="RHEA-COMP:9565"/>
        <dbReference type="Rhea" id="RHEA-COMP:9566"/>
        <dbReference type="ChEBI" id="CHEBI:15378"/>
        <dbReference type="ChEBI" id="CHEBI:16389"/>
        <dbReference type="ChEBI" id="CHEBI:17976"/>
        <dbReference type="ChEBI" id="CHEBI:57540"/>
        <dbReference type="ChEBI" id="CHEBI:57945"/>
        <dbReference type="EC" id="7.1.1.2"/>
    </reaction>
</comment>
<evidence type="ECO:0000256" key="15">
    <source>
        <dbReference type="ARBA" id="ARBA00031027"/>
    </source>
</evidence>
<dbReference type="InterPro" id="IPR001750">
    <property type="entry name" value="ND/Mrp_TM"/>
</dbReference>
<keyword evidence="6 17" id="KW-0812">Transmembrane</keyword>
<dbReference type="EMBL" id="AB474916">
    <property type="protein sequence ID" value="BAJ08096.1"/>
    <property type="molecule type" value="Genomic_DNA"/>
</dbReference>
<dbReference type="AlphaFoldDB" id="D6RS07"/>
<evidence type="ECO:0000259" key="19">
    <source>
        <dbReference type="Pfam" id="PF06455"/>
    </source>
</evidence>
<keyword evidence="8" id="KW-1278">Translocase</keyword>
<dbReference type="RefSeq" id="YP_003667931.1">
    <property type="nucleotide sequence ID" value="NC_014176.1"/>
</dbReference>
<reference evidence="20" key="1">
    <citation type="journal article" date="2010" name="BMC Evol. Biol.">
        <title>Mitochondrial genomes of acrodont lizards: timing of gene rearrangements and phylogenetic and biogeographic implications.</title>
        <authorList>
            <person name="Okajima Y."/>
            <person name="Kumazawa Y."/>
        </authorList>
    </citation>
    <scope>NUCLEOTIDE SEQUENCE</scope>
</reference>
<organism evidence="20">
    <name type="scientific">Trioceros melleri</name>
    <name type="common">Meller's chameleon</name>
    <name type="synonym">Chamaeleo melleri</name>
    <dbReference type="NCBI Taxonomy" id="179915"/>
    <lineage>
        <taxon>Eukaryota</taxon>
        <taxon>Metazoa</taxon>
        <taxon>Chordata</taxon>
        <taxon>Craniata</taxon>
        <taxon>Vertebrata</taxon>
        <taxon>Euteleostomi</taxon>
        <taxon>Lepidosauria</taxon>
        <taxon>Squamata</taxon>
        <taxon>Bifurcata</taxon>
        <taxon>Unidentata</taxon>
        <taxon>Episquamata</taxon>
        <taxon>Toxicofera</taxon>
        <taxon>Iguania</taxon>
        <taxon>Acrodonta</taxon>
        <taxon>Chamaeleonidae</taxon>
        <taxon>Trioceros</taxon>
    </lineage>
</organism>
<evidence type="ECO:0000256" key="3">
    <source>
        <dbReference type="ARBA" id="ARBA00021096"/>
    </source>
</evidence>
<evidence type="ECO:0000256" key="11">
    <source>
        <dbReference type="ARBA" id="ARBA00023027"/>
    </source>
</evidence>
<feature type="transmembrane region" description="Helical" evidence="17">
    <location>
        <begin position="144"/>
        <end position="162"/>
    </location>
</feature>
<feature type="transmembrane region" description="Helical" evidence="17">
    <location>
        <begin position="41"/>
        <end position="60"/>
    </location>
</feature>
<feature type="transmembrane region" description="Helical" evidence="17">
    <location>
        <begin position="174"/>
        <end position="192"/>
    </location>
</feature>
<sequence length="600" mass="66820">MAPTLTLDSTMTMTLTTLSILMLTTSLLQKNTKFNLSPESTVMMSFLISMIPTIITMKYTPYNTSINLPLMQLTTLNISSTITTTMSSNLFFSTALFVTWAIMQFSSWYMKDAPKMIMFKKHLMMFLIAMTVLILAGSMLQLFIGWEGVGIMSFLLINWWYARTCANSSAMQAMIYNRIGDIGIILTLAWFATNQASWNMQWTSTETNSTLLALGLILAAAGKSAQFMMHLWLPSAMEGPTPVSALLHSSTMVVAGVFLLIQTHQLIKNSSAAMTLCLFMGATTSLYASMTALYQNDLKKIIALSTLSQLGLMMTAIGLNHPHLAFLHISTHASTKAALFLCAGSFIHTMQNEQDIRKMSNMKMLLPITSSCLIVASLALMGMPFLSCFYSKDPIIETLYSSKINTWIMIMTMVATAMTSAYSLRLIYYTMTKFTRNKPTVSPNETTNQVNPIIRLTTLSITMGTILISITTQVDMDPTLPTMMKLAPSMAMITGSLITMEILNNSVYKPNQKNTLYTMLNQLAFLKMMHRWTPKMALKIGATMSTQLLDLLWLEKTGPKSIILMNKKMSKLVNPMKGLMKLYLTTTAITISAALDHNKY</sequence>
<comment type="subcellular location">
    <subcellularLocation>
        <location evidence="1">Mitochondrion inner membrane</location>
        <topology evidence="1">Multi-pass membrane protein</topology>
    </subcellularLocation>
</comment>
<evidence type="ECO:0000256" key="6">
    <source>
        <dbReference type="ARBA" id="ARBA00022692"/>
    </source>
</evidence>
<evidence type="ECO:0000256" key="7">
    <source>
        <dbReference type="ARBA" id="ARBA00022792"/>
    </source>
</evidence>
<dbReference type="Pfam" id="PF06455">
    <property type="entry name" value="NADH5_C"/>
    <property type="match status" value="1"/>
</dbReference>
<dbReference type="PANTHER" id="PTHR42829">
    <property type="entry name" value="NADH-UBIQUINONE OXIDOREDUCTASE CHAIN 5"/>
    <property type="match status" value="1"/>
</dbReference>
<evidence type="ECO:0000256" key="5">
    <source>
        <dbReference type="ARBA" id="ARBA00022660"/>
    </source>
</evidence>
<feature type="transmembrane region" description="Helical" evidence="17">
    <location>
        <begin position="90"/>
        <end position="110"/>
    </location>
</feature>
<evidence type="ECO:0000256" key="4">
    <source>
        <dbReference type="ARBA" id="ARBA00022448"/>
    </source>
</evidence>
<feature type="domain" description="NADH dehydrogenase subunit 5 C-terminal" evidence="19">
    <location>
        <begin position="422"/>
        <end position="592"/>
    </location>
</feature>
<keyword evidence="10 17" id="KW-1133">Transmembrane helix</keyword>
<keyword evidence="12" id="KW-0830">Ubiquinone</keyword>
<geneLocation type="mitochondrion" evidence="20"/>
<keyword evidence="14 17" id="KW-0472">Membrane</keyword>
<name>D6RS07_TRIMD</name>
<protein>
    <recommendedName>
        <fullName evidence="3">NADH-ubiquinone oxidoreductase chain 5</fullName>
        <ecNumber evidence="2">7.1.1.2</ecNumber>
    </recommendedName>
    <alternativeName>
        <fullName evidence="15">NADH dehydrogenase subunit 5</fullName>
    </alternativeName>
</protein>
<dbReference type="InterPro" id="IPR010934">
    <property type="entry name" value="NADH_DH_su5_C"/>
</dbReference>
<keyword evidence="13 20" id="KW-0496">Mitochondrion</keyword>
<gene>
    <name evidence="20" type="primary">ND5</name>
</gene>
<evidence type="ECO:0000256" key="1">
    <source>
        <dbReference type="ARBA" id="ARBA00004448"/>
    </source>
</evidence>
<evidence type="ECO:0000259" key="18">
    <source>
        <dbReference type="Pfam" id="PF00361"/>
    </source>
</evidence>
<keyword evidence="5" id="KW-0679">Respiratory chain</keyword>
<keyword evidence="4" id="KW-0813">Transport</keyword>
<feature type="transmembrane region" description="Helical" evidence="17">
    <location>
        <begin position="325"/>
        <end position="343"/>
    </location>
</feature>
<keyword evidence="9" id="KW-0249">Electron transport</keyword>
<evidence type="ECO:0000256" key="17">
    <source>
        <dbReference type="SAM" id="Phobius"/>
    </source>
</evidence>
<evidence type="ECO:0000256" key="14">
    <source>
        <dbReference type="ARBA" id="ARBA00023136"/>
    </source>
</evidence>
<proteinExistence type="predicted"/>
<feature type="transmembrane region" description="Helical" evidence="17">
    <location>
        <begin position="486"/>
        <end position="503"/>
    </location>
</feature>
<dbReference type="GeneID" id="9222060"/>
<feature type="transmembrane region" description="Helical" evidence="17">
    <location>
        <begin position="273"/>
        <end position="294"/>
    </location>
</feature>
<evidence type="ECO:0000256" key="10">
    <source>
        <dbReference type="ARBA" id="ARBA00022989"/>
    </source>
</evidence>
<keyword evidence="7" id="KW-0999">Mitochondrion inner membrane</keyword>
<accession>D6RS07</accession>
<feature type="transmembrane region" description="Helical" evidence="17">
    <location>
        <begin position="245"/>
        <end position="267"/>
    </location>
</feature>